<evidence type="ECO:0000256" key="3">
    <source>
        <dbReference type="ARBA" id="ARBA00022475"/>
    </source>
</evidence>
<comment type="similarity">
    <text evidence="2">Belongs to the CPA3 antiporters (TC 2.A.63) subunit B family.</text>
</comment>
<dbReference type="AlphaFoldDB" id="A0A5C4NAP3"/>
<proteinExistence type="inferred from homology"/>
<keyword evidence="3" id="KW-1003">Cell membrane</keyword>
<evidence type="ECO:0000256" key="4">
    <source>
        <dbReference type="ARBA" id="ARBA00022692"/>
    </source>
</evidence>
<comment type="subcellular location">
    <subcellularLocation>
        <location evidence="1">Cell membrane</location>
        <topology evidence="1">Multi-pass membrane protein</topology>
    </subcellularLocation>
</comment>
<dbReference type="Pfam" id="PF13244">
    <property type="entry name" value="MbhD"/>
    <property type="match status" value="1"/>
</dbReference>
<gene>
    <name evidence="11" type="ORF">FHG71_17310</name>
</gene>
<evidence type="ECO:0000259" key="8">
    <source>
        <dbReference type="Pfam" id="PF04039"/>
    </source>
</evidence>
<feature type="transmembrane region" description="Helical" evidence="7">
    <location>
        <begin position="31"/>
        <end position="49"/>
    </location>
</feature>
<evidence type="ECO:0000259" key="10">
    <source>
        <dbReference type="Pfam" id="PF20501"/>
    </source>
</evidence>
<feature type="transmembrane region" description="Helical" evidence="7">
    <location>
        <begin position="181"/>
        <end position="203"/>
    </location>
</feature>
<dbReference type="OrthoDB" id="4962908at2"/>
<dbReference type="Pfam" id="PF20501">
    <property type="entry name" value="MbhE"/>
    <property type="match status" value="1"/>
</dbReference>
<evidence type="ECO:0000313" key="12">
    <source>
        <dbReference type="Proteomes" id="UP000305709"/>
    </source>
</evidence>
<evidence type="ECO:0000259" key="9">
    <source>
        <dbReference type="Pfam" id="PF13244"/>
    </source>
</evidence>
<dbReference type="PANTHER" id="PTHR33932:SF4">
    <property type="entry name" value="NA(+)_H(+) ANTIPORTER SUBUNIT B"/>
    <property type="match status" value="1"/>
</dbReference>
<evidence type="ECO:0000256" key="6">
    <source>
        <dbReference type="ARBA" id="ARBA00023136"/>
    </source>
</evidence>
<organism evidence="11 12">
    <name type="scientific">Rubellimicrobium roseum</name>
    <dbReference type="NCBI Taxonomy" id="687525"/>
    <lineage>
        <taxon>Bacteria</taxon>
        <taxon>Pseudomonadati</taxon>
        <taxon>Pseudomonadota</taxon>
        <taxon>Alphaproteobacteria</taxon>
        <taxon>Rhodobacterales</taxon>
        <taxon>Roseobacteraceae</taxon>
        <taxon>Rubellimicrobium</taxon>
    </lineage>
</organism>
<keyword evidence="12" id="KW-1185">Reference proteome</keyword>
<evidence type="ECO:0000313" key="11">
    <source>
        <dbReference type="EMBL" id="TNC65804.1"/>
    </source>
</evidence>
<dbReference type="PANTHER" id="PTHR33932">
    <property type="entry name" value="NA(+)/H(+) ANTIPORTER SUBUNIT B"/>
    <property type="match status" value="1"/>
</dbReference>
<keyword evidence="6 7" id="KW-0472">Membrane</keyword>
<feature type="transmembrane region" description="Helical" evidence="7">
    <location>
        <begin position="278"/>
        <end position="298"/>
    </location>
</feature>
<dbReference type="RefSeq" id="WP_139082953.1">
    <property type="nucleotide sequence ID" value="NZ_VDFV01000036.1"/>
</dbReference>
<dbReference type="InterPro" id="IPR007182">
    <property type="entry name" value="MnhB"/>
</dbReference>
<protein>
    <submittedName>
        <fullName evidence="11">DUF4040 domain-containing protein</fullName>
    </submittedName>
</protein>
<evidence type="ECO:0000256" key="1">
    <source>
        <dbReference type="ARBA" id="ARBA00004651"/>
    </source>
</evidence>
<keyword evidence="5 7" id="KW-1133">Transmembrane helix</keyword>
<feature type="transmembrane region" description="Helical" evidence="7">
    <location>
        <begin position="240"/>
        <end position="266"/>
    </location>
</feature>
<name>A0A5C4NAP3_9RHOB</name>
<dbReference type="InterPro" id="IPR025383">
    <property type="entry name" value="MrpA_C/MbhD"/>
</dbReference>
<dbReference type="Proteomes" id="UP000305709">
    <property type="component" value="Unassembled WGS sequence"/>
</dbReference>
<dbReference type="InterPro" id="IPR050622">
    <property type="entry name" value="CPA3_antiporter_subunitB"/>
</dbReference>
<dbReference type="InterPro" id="IPR046806">
    <property type="entry name" value="MrpA_C/MbhE"/>
</dbReference>
<dbReference type="EMBL" id="VDFV01000036">
    <property type="protein sequence ID" value="TNC65804.1"/>
    <property type="molecule type" value="Genomic_DNA"/>
</dbReference>
<feature type="transmembrane region" description="Helical" evidence="7">
    <location>
        <begin position="93"/>
        <end position="112"/>
    </location>
</feature>
<comment type="caution">
    <text evidence="11">The sequence shown here is derived from an EMBL/GenBank/DDBJ whole genome shotgun (WGS) entry which is preliminary data.</text>
</comment>
<dbReference type="GO" id="GO:0005886">
    <property type="term" value="C:plasma membrane"/>
    <property type="evidence" value="ECO:0007669"/>
    <property type="project" value="UniProtKB-SubCell"/>
</dbReference>
<feature type="transmembrane region" description="Helical" evidence="7">
    <location>
        <begin position="56"/>
        <end position="73"/>
    </location>
</feature>
<feature type="domain" description="MrpA C-terminal/MbhE" evidence="10">
    <location>
        <begin position="92"/>
        <end position="168"/>
    </location>
</feature>
<keyword evidence="4 7" id="KW-0812">Transmembrane</keyword>
<feature type="domain" description="Na+/H+ antiporter MnhB subunit-related protein" evidence="8">
    <location>
        <begin position="185"/>
        <end position="297"/>
    </location>
</feature>
<feature type="transmembrane region" description="Helical" evidence="7">
    <location>
        <begin position="149"/>
        <end position="166"/>
    </location>
</feature>
<accession>A0A5C4NAP3</accession>
<reference evidence="11 12" key="1">
    <citation type="submission" date="2019-06" db="EMBL/GenBank/DDBJ databases">
        <authorList>
            <person name="Jiang L."/>
        </authorList>
    </citation>
    <scope>NUCLEOTIDE SEQUENCE [LARGE SCALE GENOMIC DNA]</scope>
    <source>
        <strain evidence="11 12">YIM 48858</strain>
    </source>
</reference>
<sequence>MSGLLISALDLVLGLLTLGLAAATLGTRDQARMLMLFVTFGGVVALLWVRLRAPDVALAEASIGAALTGGLLLRMRPMLPPSDGNAPRPIRALAAALALGTFAALAWALSLVDWGARPSLAGPVFERLPESGVTNPVTAVLLNFRAYDTLLEVAVLLVAVVGVWMLSPRAPALTPLRDDPLFLALLRLLVPFLCILAGYLLWLGSFAPGGAFQAGAALSAAFLFLLLAGVPDAPGQADRAWLRAALVMGLAVFIAVAVGVSLRGAALLEYPPAQAKNLILLIEAALTVSIALTLMVLFQGGRPASRDGADP</sequence>
<evidence type="ECO:0000256" key="7">
    <source>
        <dbReference type="SAM" id="Phobius"/>
    </source>
</evidence>
<evidence type="ECO:0000256" key="2">
    <source>
        <dbReference type="ARBA" id="ARBA00009425"/>
    </source>
</evidence>
<feature type="transmembrane region" description="Helical" evidence="7">
    <location>
        <begin position="210"/>
        <end position="228"/>
    </location>
</feature>
<evidence type="ECO:0000256" key="5">
    <source>
        <dbReference type="ARBA" id="ARBA00022989"/>
    </source>
</evidence>
<dbReference type="Pfam" id="PF04039">
    <property type="entry name" value="MnhB"/>
    <property type="match status" value="1"/>
</dbReference>
<feature type="domain" description="MrpA C-terminal/MbhD" evidence="9">
    <location>
        <begin position="16"/>
        <end position="73"/>
    </location>
</feature>